<feature type="site" description="Transition state stabilizer" evidence="17">
    <location>
        <position position="63"/>
    </location>
</feature>
<evidence type="ECO:0000256" key="2">
    <source>
        <dbReference type="ARBA" id="ARBA00002322"/>
    </source>
</evidence>
<keyword evidence="23" id="KW-1185">Reference proteome</keyword>
<dbReference type="PRINTS" id="PR00461">
    <property type="entry name" value="PLPEROXIDASE"/>
</dbReference>
<feature type="binding site" evidence="16">
    <location>
        <position position="194"/>
    </location>
    <ligand>
        <name>Ca(2+)</name>
        <dbReference type="ChEBI" id="CHEBI:29108"/>
        <label>2</label>
    </ligand>
</feature>
<keyword evidence="6 19" id="KW-0575">Peroxidase</keyword>
<dbReference type="Proteomes" id="UP001210211">
    <property type="component" value="Unassembled WGS sequence"/>
</dbReference>
<evidence type="ECO:0000256" key="1">
    <source>
        <dbReference type="ARBA" id="ARBA00000189"/>
    </source>
</evidence>
<proteinExistence type="inferred from homology"/>
<gene>
    <name evidence="22" type="ORF">LUZ61_000521</name>
</gene>
<feature type="region of interest" description="Disordered" evidence="20">
    <location>
        <begin position="321"/>
        <end position="350"/>
    </location>
</feature>
<evidence type="ECO:0000256" key="7">
    <source>
        <dbReference type="ARBA" id="ARBA00022617"/>
    </source>
</evidence>
<feature type="binding site" evidence="15">
    <location>
        <position position="163"/>
    </location>
    <ligand>
        <name>substrate</name>
    </ligand>
</feature>
<keyword evidence="5 19" id="KW-0964">Secreted</keyword>
<dbReference type="CDD" id="cd00693">
    <property type="entry name" value="secretory_peroxidase"/>
    <property type="match status" value="1"/>
</dbReference>
<evidence type="ECO:0000256" key="4">
    <source>
        <dbReference type="ARBA" id="ARBA00012313"/>
    </source>
</evidence>
<evidence type="ECO:0000256" key="5">
    <source>
        <dbReference type="ARBA" id="ARBA00022525"/>
    </source>
</evidence>
<dbReference type="EC" id="1.11.1.7" evidence="4 19"/>
<dbReference type="InterPro" id="IPR000823">
    <property type="entry name" value="Peroxidase_pln"/>
</dbReference>
<dbReference type="PRINTS" id="PR00458">
    <property type="entry name" value="PEROXIDASE"/>
</dbReference>
<protein>
    <recommendedName>
        <fullName evidence="4 19">Peroxidase</fullName>
        <ecNumber evidence="4 19">1.11.1.7</ecNumber>
    </recommendedName>
</protein>
<dbReference type="PANTHER" id="PTHR31517:SF84">
    <property type="entry name" value="PEROXIDASE"/>
    <property type="match status" value="1"/>
</dbReference>
<reference evidence="22 23" key="1">
    <citation type="journal article" date="2022" name="Cell">
        <title>Repeat-based holocentromeres influence genome architecture and karyotype evolution.</title>
        <authorList>
            <person name="Hofstatter P.G."/>
            <person name="Thangavel G."/>
            <person name="Lux T."/>
            <person name="Neumann P."/>
            <person name="Vondrak T."/>
            <person name="Novak P."/>
            <person name="Zhang M."/>
            <person name="Costa L."/>
            <person name="Castellani M."/>
            <person name="Scott A."/>
            <person name="Toegelov H."/>
            <person name="Fuchs J."/>
            <person name="Mata-Sucre Y."/>
            <person name="Dias Y."/>
            <person name="Vanzela A.L.L."/>
            <person name="Huettel B."/>
            <person name="Almeida C.C.S."/>
            <person name="Simkova H."/>
            <person name="Souza G."/>
            <person name="Pedrosa-Harand A."/>
            <person name="Macas J."/>
            <person name="Mayer K.F.X."/>
            <person name="Houben A."/>
            <person name="Marques A."/>
        </authorList>
    </citation>
    <scope>NUCLEOTIDE SEQUENCE [LARGE SCALE GENOMIC DNA]</scope>
    <source>
        <strain evidence="22">RhyTen1mFocal</strain>
    </source>
</reference>
<dbReference type="GO" id="GO:0005576">
    <property type="term" value="C:extracellular region"/>
    <property type="evidence" value="ECO:0007669"/>
    <property type="project" value="UniProtKB-SubCell"/>
</dbReference>
<feature type="chain" id="PRO_5041769367" description="Peroxidase" evidence="19">
    <location>
        <begin position="26"/>
        <end position="371"/>
    </location>
</feature>
<feature type="binding site" description="axial binding residue" evidence="16">
    <location>
        <position position="193"/>
    </location>
    <ligand>
        <name>heme b</name>
        <dbReference type="ChEBI" id="CHEBI:60344"/>
    </ligand>
    <ligandPart>
        <name>Fe</name>
        <dbReference type="ChEBI" id="CHEBI:18248"/>
    </ligandPart>
</feature>
<dbReference type="InterPro" id="IPR033905">
    <property type="entry name" value="Secretory_peroxidase"/>
</dbReference>
<dbReference type="GO" id="GO:0042744">
    <property type="term" value="P:hydrogen peroxide catabolic process"/>
    <property type="evidence" value="ECO:0007669"/>
    <property type="project" value="UniProtKB-KW"/>
</dbReference>
<keyword evidence="14 19" id="KW-0376">Hydrogen peroxide</keyword>
<comment type="catalytic activity">
    <reaction evidence="1 19">
        <text>2 a phenolic donor + H2O2 = 2 a phenolic radical donor + 2 H2O</text>
        <dbReference type="Rhea" id="RHEA:56136"/>
        <dbReference type="ChEBI" id="CHEBI:15377"/>
        <dbReference type="ChEBI" id="CHEBI:16240"/>
        <dbReference type="ChEBI" id="CHEBI:139520"/>
        <dbReference type="ChEBI" id="CHEBI:139521"/>
        <dbReference type="EC" id="1.11.1.7"/>
    </reaction>
</comment>
<keyword evidence="13 18" id="KW-1015">Disulfide bond</keyword>
<feature type="domain" description="Plant heme peroxidase family profile" evidence="21">
    <location>
        <begin position="26"/>
        <end position="326"/>
    </location>
</feature>
<feature type="binding site" evidence="16">
    <location>
        <position position="89"/>
    </location>
    <ligand>
        <name>Ca(2+)</name>
        <dbReference type="ChEBI" id="CHEBI:29108"/>
        <label>1</label>
    </ligand>
</feature>
<evidence type="ECO:0000313" key="23">
    <source>
        <dbReference type="Proteomes" id="UP001210211"/>
    </source>
</evidence>
<evidence type="ECO:0000256" key="16">
    <source>
        <dbReference type="PIRSR" id="PIRSR600823-3"/>
    </source>
</evidence>
<feature type="binding site" evidence="16">
    <location>
        <position position="252"/>
    </location>
    <ligand>
        <name>Ca(2+)</name>
        <dbReference type="ChEBI" id="CHEBI:29108"/>
        <label>2</label>
    </ligand>
</feature>
<comment type="cofactor">
    <cofactor evidence="16 19">
        <name>Ca(2+)</name>
        <dbReference type="ChEBI" id="CHEBI:29108"/>
    </cofactor>
    <text evidence="16 19">Binds 2 calcium ions per subunit.</text>
</comment>
<keyword evidence="9 19" id="KW-0732">Signal</keyword>
<dbReference type="GO" id="GO:0020037">
    <property type="term" value="F:heme binding"/>
    <property type="evidence" value="ECO:0007669"/>
    <property type="project" value="UniProtKB-UniRule"/>
</dbReference>
<feature type="disulfide bond" evidence="18">
    <location>
        <begin position="69"/>
        <end position="74"/>
    </location>
</feature>
<comment type="caution">
    <text evidence="22">The sequence shown here is derived from an EMBL/GenBank/DDBJ whole genome shotgun (WGS) entry which is preliminary data.</text>
</comment>
<evidence type="ECO:0000256" key="10">
    <source>
        <dbReference type="ARBA" id="ARBA00022837"/>
    </source>
</evidence>
<dbReference type="Gene3D" id="1.10.420.10">
    <property type="entry name" value="Peroxidase, domain 2"/>
    <property type="match status" value="1"/>
</dbReference>
<dbReference type="FunFam" id="1.10.420.10:FF:000010">
    <property type="entry name" value="Peroxidase"/>
    <property type="match status" value="1"/>
</dbReference>
<feature type="disulfide bond" evidence="18">
    <location>
        <begin position="36"/>
        <end position="115"/>
    </location>
</feature>
<feature type="binding site" evidence="16">
    <location>
        <position position="73"/>
    </location>
    <ligand>
        <name>Ca(2+)</name>
        <dbReference type="ChEBI" id="CHEBI:29108"/>
        <label>1</label>
    </ligand>
</feature>
<evidence type="ECO:0000256" key="13">
    <source>
        <dbReference type="ARBA" id="ARBA00023157"/>
    </source>
</evidence>
<feature type="disulfide bond" evidence="18">
    <location>
        <begin position="200"/>
        <end position="232"/>
    </location>
</feature>
<dbReference type="Gene3D" id="1.10.520.10">
    <property type="match status" value="1"/>
</dbReference>
<feature type="binding site" evidence="16">
    <location>
        <position position="244"/>
    </location>
    <ligand>
        <name>Ca(2+)</name>
        <dbReference type="ChEBI" id="CHEBI:29108"/>
        <label>2</label>
    </ligand>
</feature>
<keyword evidence="12 16" id="KW-0408">Iron</keyword>
<feature type="binding site" evidence="16">
    <location>
        <position position="77"/>
    </location>
    <ligand>
        <name>Ca(2+)</name>
        <dbReference type="ChEBI" id="CHEBI:29108"/>
        <label>1</label>
    </ligand>
</feature>
<evidence type="ECO:0000256" key="18">
    <source>
        <dbReference type="PIRSR" id="PIRSR600823-5"/>
    </source>
</evidence>
<sequence>MDSKIIIAAFLSSVPVLLLLGATEAHVEYGAYNITCPNAEAIVFQEMTQILATSPDLAGSLLRLHYVDCFVRGCEASILLNSTTGNTAEKDADMNKDVRGYDVIDRIKSKLEQACPGIVSCADIIALAARDSIRLSNGPNIPIGTGRRDGNGSSAADVPLNLPSANASITQLISFFAKYNLTAKDLVVLSGAHTIGKAHCYSFSDRLYNYNGSGNSDPRLDASYKALLSQECSPNDMTSLVPLDANNATAFDLGYYSGLSQMKGLLTSDVALLDDTTTNSYVLRQANSTSPNEFFADFANSFMIMGKIGALTHSKGEIRRQCSAVNPPSPSPSPSPSPNSPPPPNSAEKTSAFSSLLSVGLVISYFFLQYY</sequence>
<dbReference type="InterPro" id="IPR010255">
    <property type="entry name" value="Haem_peroxidase_sf"/>
</dbReference>
<comment type="cofactor">
    <cofactor evidence="16 19">
        <name>heme b</name>
        <dbReference type="ChEBI" id="CHEBI:60344"/>
    </cofactor>
    <text evidence="16 19">Binds 1 heme b (iron(II)-protoporphyrin IX) group per subunit.</text>
</comment>
<accession>A0AAD5ZFI6</accession>
<dbReference type="GO" id="GO:0140825">
    <property type="term" value="F:lactoperoxidase activity"/>
    <property type="evidence" value="ECO:0007669"/>
    <property type="project" value="UniProtKB-EC"/>
</dbReference>
<dbReference type="PANTHER" id="PTHR31517">
    <property type="match status" value="1"/>
</dbReference>
<dbReference type="GO" id="GO:0046872">
    <property type="term" value="F:metal ion binding"/>
    <property type="evidence" value="ECO:0007669"/>
    <property type="project" value="UniProtKB-UniRule"/>
</dbReference>
<dbReference type="InterPro" id="IPR019793">
    <property type="entry name" value="Peroxidases_heam-ligand_BS"/>
</dbReference>
<evidence type="ECO:0000256" key="6">
    <source>
        <dbReference type="ARBA" id="ARBA00022559"/>
    </source>
</evidence>
<evidence type="ECO:0000256" key="3">
    <source>
        <dbReference type="ARBA" id="ARBA00006873"/>
    </source>
</evidence>
<evidence type="ECO:0000256" key="8">
    <source>
        <dbReference type="ARBA" id="ARBA00022723"/>
    </source>
</evidence>
<dbReference type="Pfam" id="PF00141">
    <property type="entry name" value="peroxidase"/>
    <property type="match status" value="1"/>
</dbReference>
<evidence type="ECO:0000256" key="14">
    <source>
        <dbReference type="ARBA" id="ARBA00023324"/>
    </source>
</evidence>
<dbReference type="PROSITE" id="PS50873">
    <property type="entry name" value="PEROXIDASE_4"/>
    <property type="match status" value="1"/>
</dbReference>
<keyword evidence="10 16" id="KW-0106">Calcium</keyword>
<evidence type="ECO:0000259" key="21">
    <source>
        <dbReference type="PROSITE" id="PS50873"/>
    </source>
</evidence>
<evidence type="ECO:0000256" key="9">
    <source>
        <dbReference type="ARBA" id="ARBA00022729"/>
    </source>
</evidence>
<feature type="compositionally biased region" description="Pro residues" evidence="20">
    <location>
        <begin position="327"/>
        <end position="345"/>
    </location>
</feature>
<dbReference type="EMBL" id="JAMRDG010000001">
    <property type="protein sequence ID" value="KAJ3696816.1"/>
    <property type="molecule type" value="Genomic_DNA"/>
</dbReference>
<evidence type="ECO:0000256" key="17">
    <source>
        <dbReference type="PIRSR" id="PIRSR600823-4"/>
    </source>
</evidence>
<evidence type="ECO:0000313" key="22">
    <source>
        <dbReference type="EMBL" id="KAJ3696816.1"/>
    </source>
</evidence>
<dbReference type="FunFam" id="1.10.520.10:FF:000008">
    <property type="entry name" value="Peroxidase"/>
    <property type="match status" value="1"/>
</dbReference>
<name>A0AAD5ZFI6_9POAL</name>
<evidence type="ECO:0000256" key="11">
    <source>
        <dbReference type="ARBA" id="ARBA00023002"/>
    </source>
</evidence>
<feature type="binding site" evidence="16">
    <location>
        <position position="68"/>
    </location>
    <ligand>
        <name>Ca(2+)</name>
        <dbReference type="ChEBI" id="CHEBI:29108"/>
        <label>1</label>
    </ligand>
</feature>
<feature type="disulfide bond" evidence="18">
    <location>
        <begin position="121"/>
        <end position="322"/>
    </location>
</feature>
<comment type="function">
    <text evidence="2">Removal of H(2)O(2), oxidation of toxic reductants, biosynthesis and degradation of lignin, suberization, auxin catabolism, response to environmental stresses such as wounding, pathogen attack and oxidative stress. These functions might be dependent on each isozyme/isoform in each plant tissue.</text>
</comment>
<organism evidence="22 23">
    <name type="scientific">Rhynchospora tenuis</name>
    <dbReference type="NCBI Taxonomy" id="198213"/>
    <lineage>
        <taxon>Eukaryota</taxon>
        <taxon>Viridiplantae</taxon>
        <taxon>Streptophyta</taxon>
        <taxon>Embryophyta</taxon>
        <taxon>Tracheophyta</taxon>
        <taxon>Spermatophyta</taxon>
        <taxon>Magnoliopsida</taxon>
        <taxon>Liliopsida</taxon>
        <taxon>Poales</taxon>
        <taxon>Cyperaceae</taxon>
        <taxon>Cyperoideae</taxon>
        <taxon>Rhynchosporeae</taxon>
        <taxon>Rhynchospora</taxon>
    </lineage>
</organism>
<dbReference type="GO" id="GO:0006979">
    <property type="term" value="P:response to oxidative stress"/>
    <property type="evidence" value="ECO:0007669"/>
    <property type="project" value="UniProtKB-UniRule"/>
</dbReference>
<dbReference type="InterPro" id="IPR002016">
    <property type="entry name" value="Haem_peroxidase"/>
</dbReference>
<keyword evidence="11 19" id="KW-0560">Oxidoreductase</keyword>
<dbReference type="AlphaFoldDB" id="A0AAD5ZFI6"/>
<feature type="binding site" evidence="16">
    <location>
        <position position="71"/>
    </location>
    <ligand>
        <name>Ca(2+)</name>
        <dbReference type="ChEBI" id="CHEBI:29108"/>
        <label>1</label>
    </ligand>
</feature>
<evidence type="ECO:0000256" key="20">
    <source>
        <dbReference type="SAM" id="MobiDB-lite"/>
    </source>
</evidence>
<dbReference type="SUPFAM" id="SSF48113">
    <property type="entry name" value="Heme-dependent peroxidases"/>
    <property type="match status" value="1"/>
</dbReference>
<evidence type="ECO:0000256" key="15">
    <source>
        <dbReference type="PIRSR" id="PIRSR600823-2"/>
    </source>
</evidence>
<evidence type="ECO:0000256" key="19">
    <source>
        <dbReference type="RuleBase" id="RU362060"/>
    </source>
</evidence>
<comment type="similarity">
    <text evidence="3">Belongs to the peroxidase family. Ascorbate peroxidase subfamily.</text>
</comment>
<keyword evidence="8 16" id="KW-0479">Metal-binding</keyword>
<feature type="signal peptide" evidence="19">
    <location>
        <begin position="1"/>
        <end position="25"/>
    </location>
</feature>
<comment type="similarity">
    <text evidence="19">Belongs to the peroxidase family. Classical plant (class III) peroxidase subfamily.</text>
</comment>
<comment type="subcellular location">
    <subcellularLocation>
        <location evidence="19">Secreted</location>
    </subcellularLocation>
</comment>
<keyword evidence="7 19" id="KW-0349">Heme</keyword>
<dbReference type="PROSITE" id="PS00435">
    <property type="entry name" value="PEROXIDASE_1"/>
    <property type="match status" value="1"/>
</dbReference>
<evidence type="ECO:0000256" key="12">
    <source>
        <dbReference type="ARBA" id="ARBA00023004"/>
    </source>
</evidence>